<proteinExistence type="inferred from homology"/>
<reference evidence="4 5" key="1">
    <citation type="journal article" date="2015" name="Infect. Genet. Evol.">
        <title>Genomic sequences of six botulinum neurotoxin-producing strains representing three clostridial species illustrate the mobility and diversity of botulinum neurotoxin genes.</title>
        <authorList>
            <person name="Smith T.J."/>
            <person name="Hill K.K."/>
            <person name="Xie G."/>
            <person name="Foley B.T."/>
            <person name="Williamson C.H."/>
            <person name="Foster J.T."/>
            <person name="Johnson S.L."/>
            <person name="Chertkov O."/>
            <person name="Teshima H."/>
            <person name="Gibbons H.S."/>
            <person name="Johnsky L.A."/>
            <person name="Karavis M.A."/>
            <person name="Smith L.A."/>
        </authorList>
    </citation>
    <scope>NUCLEOTIDE SEQUENCE [LARGE SCALE GENOMIC DNA]</scope>
    <source>
        <strain evidence="4">Sullivan</strain>
    </source>
</reference>
<dbReference type="Pfam" id="PF00881">
    <property type="entry name" value="Nitroreductase"/>
    <property type="match status" value="2"/>
</dbReference>
<dbReference type="InterPro" id="IPR000415">
    <property type="entry name" value="Nitroreductase-like"/>
</dbReference>
<dbReference type="KEGG" id="cbv:U729_278"/>
<keyword evidence="5" id="KW-1185">Reference proteome</keyword>
<dbReference type="RefSeq" id="WP_039311083.1">
    <property type="nucleotide sequence ID" value="NZ_CP006905.1"/>
</dbReference>
<evidence type="ECO:0000313" key="4">
    <source>
        <dbReference type="EMBL" id="AIY82912.1"/>
    </source>
</evidence>
<keyword evidence="2" id="KW-0560">Oxidoreductase</keyword>
<accession>A0A0A7FTI0</accession>
<sequence length="181" mass="20822">MDFFTLINKRESVRGYLDKQVEREKIIKIIEAARVAPSACNAQPWKFIVVNEKEITREVAKNLYEPMIGLNKFALTAPVFIVVVGEKRNLTSKMGELIKKKDYTSIDIGIVSEHICLAATELGLGTCMMGWFKEKEIKRLLNINKNKEIHLVISLGYYDGKEPRNKVRKPIDEILSFNEYK</sequence>
<evidence type="ECO:0000313" key="5">
    <source>
        <dbReference type="Proteomes" id="UP000030635"/>
    </source>
</evidence>
<feature type="domain" description="Nitroreductase" evidence="3">
    <location>
        <begin position="7"/>
        <end position="65"/>
    </location>
</feature>
<evidence type="ECO:0000256" key="2">
    <source>
        <dbReference type="ARBA" id="ARBA00023002"/>
    </source>
</evidence>
<feature type="domain" description="Nitroreductase" evidence="3">
    <location>
        <begin position="70"/>
        <end position="157"/>
    </location>
</feature>
<dbReference type="Proteomes" id="UP000030635">
    <property type="component" value="Chromosome"/>
</dbReference>
<dbReference type="SUPFAM" id="SSF55469">
    <property type="entry name" value="FMN-dependent nitroreductase-like"/>
    <property type="match status" value="1"/>
</dbReference>
<dbReference type="AlphaFoldDB" id="A0A0A7FTI0"/>
<dbReference type="EMBL" id="CP006905">
    <property type="protein sequence ID" value="AIY82912.1"/>
    <property type="molecule type" value="Genomic_DNA"/>
</dbReference>
<dbReference type="PANTHER" id="PTHR43673:SF10">
    <property type="entry name" value="NADH DEHYDROGENASE_NAD(P)H NITROREDUCTASE XCC3605-RELATED"/>
    <property type="match status" value="1"/>
</dbReference>
<comment type="similarity">
    <text evidence="1">Belongs to the nitroreductase family.</text>
</comment>
<protein>
    <submittedName>
        <fullName evidence="4">Nitroreductase family protein</fullName>
    </submittedName>
</protein>
<dbReference type="HOGENOM" id="CLU_070764_7_1_9"/>
<dbReference type="InterPro" id="IPR029479">
    <property type="entry name" value="Nitroreductase"/>
</dbReference>
<evidence type="ECO:0000259" key="3">
    <source>
        <dbReference type="Pfam" id="PF00881"/>
    </source>
</evidence>
<organism evidence="4 5">
    <name type="scientific">Clostridium baratii str. Sullivan</name>
    <dbReference type="NCBI Taxonomy" id="1415775"/>
    <lineage>
        <taxon>Bacteria</taxon>
        <taxon>Bacillati</taxon>
        <taxon>Bacillota</taxon>
        <taxon>Clostridia</taxon>
        <taxon>Eubacteriales</taxon>
        <taxon>Clostridiaceae</taxon>
        <taxon>Clostridium</taxon>
    </lineage>
</organism>
<dbReference type="OrthoDB" id="9812105at2"/>
<dbReference type="eggNOG" id="COG0778">
    <property type="taxonomic scope" value="Bacteria"/>
</dbReference>
<gene>
    <name evidence="4" type="ORF">U729_278</name>
</gene>
<dbReference type="Gene3D" id="3.40.109.10">
    <property type="entry name" value="NADH Oxidase"/>
    <property type="match status" value="1"/>
</dbReference>
<dbReference type="GO" id="GO:0016491">
    <property type="term" value="F:oxidoreductase activity"/>
    <property type="evidence" value="ECO:0007669"/>
    <property type="project" value="UniProtKB-KW"/>
</dbReference>
<dbReference type="PANTHER" id="PTHR43673">
    <property type="entry name" value="NAD(P)H NITROREDUCTASE YDGI-RELATED"/>
    <property type="match status" value="1"/>
</dbReference>
<name>A0A0A7FTI0_9CLOT</name>
<evidence type="ECO:0000256" key="1">
    <source>
        <dbReference type="ARBA" id="ARBA00007118"/>
    </source>
</evidence>